<accession>A0ABR1PYZ4</accession>
<feature type="region of interest" description="Disordered" evidence="1">
    <location>
        <begin position="279"/>
        <end position="389"/>
    </location>
</feature>
<dbReference type="RefSeq" id="XP_066694992.1">
    <property type="nucleotide sequence ID" value="XM_066848296.1"/>
</dbReference>
<evidence type="ECO:0000256" key="2">
    <source>
        <dbReference type="SAM" id="Phobius"/>
    </source>
</evidence>
<dbReference type="Proteomes" id="UP001391051">
    <property type="component" value="Unassembled WGS sequence"/>
</dbReference>
<keyword evidence="4" id="KW-1185">Reference proteome</keyword>
<name>A0ABR1PYZ4_9PEZI</name>
<evidence type="ECO:0000313" key="3">
    <source>
        <dbReference type="EMBL" id="KAK7942961.1"/>
    </source>
</evidence>
<feature type="transmembrane region" description="Helical" evidence="2">
    <location>
        <begin position="251"/>
        <end position="273"/>
    </location>
</feature>
<dbReference type="EMBL" id="JAQQWE010000008">
    <property type="protein sequence ID" value="KAK7942961.1"/>
    <property type="molecule type" value="Genomic_DNA"/>
</dbReference>
<proteinExistence type="predicted"/>
<feature type="region of interest" description="Disordered" evidence="1">
    <location>
        <begin position="1"/>
        <end position="29"/>
    </location>
</feature>
<dbReference type="GeneID" id="92081358"/>
<evidence type="ECO:0000256" key="1">
    <source>
        <dbReference type="SAM" id="MobiDB-lite"/>
    </source>
</evidence>
<keyword evidence="2" id="KW-0812">Transmembrane</keyword>
<comment type="caution">
    <text evidence="3">The sequence shown here is derived from an EMBL/GenBank/DDBJ whole genome shotgun (WGS) entry which is preliminary data.</text>
</comment>
<organism evidence="3 4">
    <name type="scientific">Apiospora aurea</name>
    <dbReference type="NCBI Taxonomy" id="335848"/>
    <lineage>
        <taxon>Eukaryota</taxon>
        <taxon>Fungi</taxon>
        <taxon>Dikarya</taxon>
        <taxon>Ascomycota</taxon>
        <taxon>Pezizomycotina</taxon>
        <taxon>Sordariomycetes</taxon>
        <taxon>Xylariomycetidae</taxon>
        <taxon>Amphisphaeriales</taxon>
        <taxon>Apiosporaceae</taxon>
        <taxon>Apiospora</taxon>
    </lineage>
</organism>
<protein>
    <submittedName>
        <fullName evidence="3">Uncharacterized protein</fullName>
    </submittedName>
</protein>
<gene>
    <name evidence="3" type="ORF">PG986_012074</name>
</gene>
<sequence>MPSFTGRAAEVTDPSATTPAGPPLTTRAPVGDACHDQWWFRKAAPGGGPDTGTGTNNNEDLLVSTQRLAGWSRRNKAAAHAPGICYEGHEFKAVAKVWTRNADLPGGGTPTSFVEFDYATIKLSTQGTSTDLCTQTLTLTTLTGFPLLLSDAATDTAGLTTIRTGTALEARHQPFTMWWNDGALSQFSPDDSDQLRIVMKEAASNFRLAGGGAGAPTTTPSSSVLFPDPTGAPTTVVETQQKTTDGLSSGALAGIIVGAVLILVLAVLVGLVLGQRRHRRSSNVEHLGQTELSASADSKGHGWGGQQGAASTRTTWLGRVLGKRESQASPSYYPTGHPSEGISAPEVVTGDHQSHYQIRSELAGLPRSEPCGDSSPAAPRAHPRPSELP</sequence>
<keyword evidence="2" id="KW-1133">Transmembrane helix</keyword>
<reference evidence="3 4" key="1">
    <citation type="submission" date="2023-01" db="EMBL/GenBank/DDBJ databases">
        <title>Analysis of 21 Apiospora genomes using comparative genomics revels a genus with tremendous synthesis potential of carbohydrate active enzymes and secondary metabolites.</title>
        <authorList>
            <person name="Sorensen T."/>
        </authorList>
    </citation>
    <scope>NUCLEOTIDE SEQUENCE [LARGE SCALE GENOMIC DNA]</scope>
    <source>
        <strain evidence="3 4">CBS 24483</strain>
    </source>
</reference>
<evidence type="ECO:0000313" key="4">
    <source>
        <dbReference type="Proteomes" id="UP001391051"/>
    </source>
</evidence>
<keyword evidence="2" id="KW-0472">Membrane</keyword>